<accession>A0ABW2A3Y6</accession>
<protein>
    <submittedName>
        <fullName evidence="5">2-oxo acid dehydrogenase subunit E2</fullName>
    </submittedName>
</protein>
<evidence type="ECO:0000313" key="6">
    <source>
        <dbReference type="Proteomes" id="UP001596422"/>
    </source>
</evidence>
<keyword evidence="6" id="KW-1185">Reference proteome</keyword>
<dbReference type="InterPro" id="IPR050743">
    <property type="entry name" value="2-oxoacid_DH_E2_comp"/>
</dbReference>
<evidence type="ECO:0000256" key="2">
    <source>
        <dbReference type="ARBA" id="ARBA00022679"/>
    </source>
</evidence>
<keyword evidence="2" id="KW-0808">Transferase</keyword>
<dbReference type="EMBL" id="JBHSWE010000001">
    <property type="protein sequence ID" value="MFC6672230.1"/>
    <property type="molecule type" value="Genomic_DNA"/>
</dbReference>
<evidence type="ECO:0000313" key="5">
    <source>
        <dbReference type="EMBL" id="MFC6672230.1"/>
    </source>
</evidence>
<dbReference type="Gene3D" id="3.30.559.10">
    <property type="entry name" value="Chloramphenicol acetyltransferase-like domain"/>
    <property type="match status" value="1"/>
</dbReference>
<name>A0ABW2A3Y6_9GAMM</name>
<evidence type="ECO:0000256" key="1">
    <source>
        <dbReference type="ARBA" id="ARBA00001938"/>
    </source>
</evidence>
<dbReference type="PANTHER" id="PTHR43178">
    <property type="entry name" value="DIHYDROLIPOAMIDE ACETYLTRANSFERASE COMPONENT OF PYRUVATE DEHYDROGENASE COMPLEX"/>
    <property type="match status" value="1"/>
</dbReference>
<dbReference type="RefSeq" id="WP_379910686.1">
    <property type="nucleotide sequence ID" value="NZ_JBHSWE010000001.1"/>
</dbReference>
<dbReference type="Pfam" id="PF00198">
    <property type="entry name" value="2-oxoacid_dh"/>
    <property type="match status" value="1"/>
</dbReference>
<proteinExistence type="predicted"/>
<comment type="cofactor">
    <cofactor evidence="1">
        <name>(R)-lipoate</name>
        <dbReference type="ChEBI" id="CHEBI:83088"/>
    </cofactor>
</comment>
<gene>
    <name evidence="5" type="ORF">ACFQDL_20770</name>
</gene>
<evidence type="ECO:0000259" key="4">
    <source>
        <dbReference type="Pfam" id="PF00198"/>
    </source>
</evidence>
<dbReference type="InterPro" id="IPR023213">
    <property type="entry name" value="CAT-like_dom_sf"/>
</dbReference>
<dbReference type="InterPro" id="IPR001078">
    <property type="entry name" value="2-oxoacid_DH_actylTfrase"/>
</dbReference>
<dbReference type="SUPFAM" id="SSF52777">
    <property type="entry name" value="CoA-dependent acyltransferases"/>
    <property type="match status" value="1"/>
</dbReference>
<organism evidence="5 6">
    <name type="scientific">Marinobacterium aestuariivivens</name>
    <dbReference type="NCBI Taxonomy" id="1698799"/>
    <lineage>
        <taxon>Bacteria</taxon>
        <taxon>Pseudomonadati</taxon>
        <taxon>Pseudomonadota</taxon>
        <taxon>Gammaproteobacteria</taxon>
        <taxon>Oceanospirillales</taxon>
        <taxon>Oceanospirillaceae</taxon>
        <taxon>Marinobacterium</taxon>
    </lineage>
</organism>
<evidence type="ECO:0000256" key="3">
    <source>
        <dbReference type="ARBA" id="ARBA00023315"/>
    </source>
</evidence>
<dbReference type="Proteomes" id="UP001596422">
    <property type="component" value="Unassembled WGS sequence"/>
</dbReference>
<dbReference type="PANTHER" id="PTHR43178:SF5">
    <property type="entry name" value="LIPOAMIDE ACYLTRANSFERASE COMPONENT OF BRANCHED-CHAIN ALPHA-KETO ACID DEHYDROGENASE COMPLEX, MITOCHONDRIAL"/>
    <property type="match status" value="1"/>
</dbReference>
<reference evidence="6" key="1">
    <citation type="journal article" date="2019" name="Int. J. Syst. Evol. Microbiol.">
        <title>The Global Catalogue of Microorganisms (GCM) 10K type strain sequencing project: providing services to taxonomists for standard genome sequencing and annotation.</title>
        <authorList>
            <consortium name="The Broad Institute Genomics Platform"/>
            <consortium name="The Broad Institute Genome Sequencing Center for Infectious Disease"/>
            <person name="Wu L."/>
            <person name="Ma J."/>
        </authorList>
    </citation>
    <scope>NUCLEOTIDE SEQUENCE [LARGE SCALE GENOMIC DNA]</scope>
    <source>
        <strain evidence="6">NBRC 111756</strain>
    </source>
</reference>
<feature type="domain" description="2-oxoacid dehydrogenase acyltransferase catalytic" evidence="4">
    <location>
        <begin position="12"/>
        <end position="230"/>
    </location>
</feature>
<sequence>MTIMKTDLADAVHVIPLKGVRGMIADNMRKSLDEAAQLTHHADCDATALFETKARLADQGVKVSVEDLIAHAVVAVLGRHPALNGRVEGREIRLDPKVHLSLAMALPNNTLVAPAIFDAGNFSLMDRSAARRELQQRARSGKLSVPEMTGGTFTISNLGLSRVRHFTPIVNLPQIAILGIGETRLRPWVLDSGEIAPRRIMGLSLSFDHRALDGAPAADFLGDLCKQIEQG</sequence>
<comment type="caution">
    <text evidence="5">The sequence shown here is derived from an EMBL/GenBank/DDBJ whole genome shotgun (WGS) entry which is preliminary data.</text>
</comment>
<keyword evidence="3" id="KW-0012">Acyltransferase</keyword>